<gene>
    <name evidence="2" type="ORF">DPMN_021416</name>
</gene>
<dbReference type="AlphaFoldDB" id="A0A9D4NKQ6"/>
<reference evidence="2" key="1">
    <citation type="journal article" date="2019" name="bioRxiv">
        <title>The Genome of the Zebra Mussel, Dreissena polymorpha: A Resource for Invasive Species Research.</title>
        <authorList>
            <person name="McCartney M.A."/>
            <person name="Auch B."/>
            <person name="Kono T."/>
            <person name="Mallez S."/>
            <person name="Zhang Y."/>
            <person name="Obille A."/>
            <person name="Becker A."/>
            <person name="Abrahante J.E."/>
            <person name="Garbe J."/>
            <person name="Badalamenti J.P."/>
            <person name="Herman A."/>
            <person name="Mangelson H."/>
            <person name="Liachko I."/>
            <person name="Sullivan S."/>
            <person name="Sone E.D."/>
            <person name="Koren S."/>
            <person name="Silverstein K.A.T."/>
            <person name="Beckman K.B."/>
            <person name="Gohl D.M."/>
        </authorList>
    </citation>
    <scope>NUCLEOTIDE SEQUENCE</scope>
    <source>
        <strain evidence="2">Duluth1</strain>
        <tissue evidence="2">Whole animal</tissue>
    </source>
</reference>
<comment type="caution">
    <text evidence="2">The sequence shown here is derived from an EMBL/GenBank/DDBJ whole genome shotgun (WGS) entry which is preliminary data.</text>
</comment>
<accession>A0A9D4NKQ6</accession>
<feature type="transmembrane region" description="Helical" evidence="1">
    <location>
        <begin position="271"/>
        <end position="290"/>
    </location>
</feature>
<keyword evidence="1" id="KW-0472">Membrane</keyword>
<keyword evidence="1" id="KW-1133">Transmembrane helix</keyword>
<dbReference type="EMBL" id="JAIWYP010000001">
    <property type="protein sequence ID" value="KAH3897230.1"/>
    <property type="molecule type" value="Genomic_DNA"/>
</dbReference>
<keyword evidence="1" id="KW-0812">Transmembrane</keyword>
<reference evidence="2" key="2">
    <citation type="submission" date="2020-11" db="EMBL/GenBank/DDBJ databases">
        <authorList>
            <person name="McCartney M.A."/>
            <person name="Auch B."/>
            <person name="Kono T."/>
            <person name="Mallez S."/>
            <person name="Becker A."/>
            <person name="Gohl D.M."/>
            <person name="Silverstein K.A.T."/>
            <person name="Koren S."/>
            <person name="Bechman K.B."/>
            <person name="Herman A."/>
            <person name="Abrahante J.E."/>
            <person name="Garbe J."/>
        </authorList>
    </citation>
    <scope>NUCLEOTIDE SEQUENCE</scope>
    <source>
        <strain evidence="2">Duluth1</strain>
        <tissue evidence="2">Whole animal</tissue>
    </source>
</reference>
<keyword evidence="3" id="KW-1185">Reference proteome</keyword>
<proteinExistence type="predicted"/>
<protein>
    <submittedName>
        <fullName evidence="2">Uncharacterized protein</fullName>
    </submittedName>
</protein>
<organism evidence="2 3">
    <name type="scientific">Dreissena polymorpha</name>
    <name type="common">Zebra mussel</name>
    <name type="synonym">Mytilus polymorpha</name>
    <dbReference type="NCBI Taxonomy" id="45954"/>
    <lineage>
        <taxon>Eukaryota</taxon>
        <taxon>Metazoa</taxon>
        <taxon>Spiralia</taxon>
        <taxon>Lophotrochozoa</taxon>
        <taxon>Mollusca</taxon>
        <taxon>Bivalvia</taxon>
        <taxon>Autobranchia</taxon>
        <taxon>Heteroconchia</taxon>
        <taxon>Euheterodonta</taxon>
        <taxon>Imparidentia</taxon>
        <taxon>Neoheterodontei</taxon>
        <taxon>Myida</taxon>
        <taxon>Dreissenoidea</taxon>
        <taxon>Dreissenidae</taxon>
        <taxon>Dreissena</taxon>
    </lineage>
</organism>
<evidence type="ECO:0000313" key="3">
    <source>
        <dbReference type="Proteomes" id="UP000828390"/>
    </source>
</evidence>
<sequence length="346" mass="40967">MTIKINYHIIQRTDIRCDIQDINTRRYYSAQLSGATFRTPTLDDTTAHRYQVRHSGHQHSTKLQRTDIRCDIQNINTRRYIIQRTDIRCDIQDINTRRYYSAQISGATFRTSTLDDPAHIYQVRHSGHQHSTIHHTAHIYQVRHSGHQHSTIQRTDIRCDIQDIITRRYYSPQISGATFRTSTLDDTTAHRYQVRHSGHQNSTILTYIRCDIQDINTRRYSQISGATFRTSTLDDTHRYQVRHSGHQHSTILQRTDIRCYIQDINTRRYSHAYFCFLLLELFIAILRLHLGTKMAIKKKKTSIFKNFSYNIRNLEQWFDISMIIKINKPSKMWAMGPGISYFLFNP</sequence>
<evidence type="ECO:0000256" key="1">
    <source>
        <dbReference type="SAM" id="Phobius"/>
    </source>
</evidence>
<dbReference type="Proteomes" id="UP000828390">
    <property type="component" value="Unassembled WGS sequence"/>
</dbReference>
<evidence type="ECO:0000313" key="2">
    <source>
        <dbReference type="EMBL" id="KAH3897230.1"/>
    </source>
</evidence>
<name>A0A9D4NKQ6_DREPO</name>